<dbReference type="Pfam" id="PF21378">
    <property type="entry name" value="YceM-like_C"/>
    <property type="match status" value="1"/>
</dbReference>
<organism evidence="3 4">
    <name type="scientific">Halanaerobium praevalens (strain ATCC 33744 / DSM 2228 / GSL)</name>
    <dbReference type="NCBI Taxonomy" id="572479"/>
    <lineage>
        <taxon>Bacteria</taxon>
        <taxon>Bacillati</taxon>
        <taxon>Bacillota</taxon>
        <taxon>Clostridia</taxon>
        <taxon>Halanaerobiales</taxon>
        <taxon>Halanaerobiaceae</taxon>
        <taxon>Halanaerobium</taxon>
    </lineage>
</organism>
<protein>
    <submittedName>
        <fullName evidence="3">Oxidoreductase domain protein</fullName>
    </submittedName>
</protein>
<dbReference type="EMBL" id="CP002175">
    <property type="protein sequence ID" value="ADO77908.1"/>
    <property type="molecule type" value="Genomic_DNA"/>
</dbReference>
<sequence length="300" mass="34778">MKVGIIGLGDIAQKAYLPLITQRQDLELYFCTRTESTLKQLGAKYKVDRLFNSIDELIKEDLDAAFVHAATEAHYILVKKLLEKGINTFVDKPITYHLQKTKELIQLAQSKDLILMTGFNRRYVPTYTPLFEIDSPKTIIMEKNRTYQPGAIRSFILDDFIHVIDTIVYLMGRDTLNLEQIDFKKVERKNKLLQVNLMLRDGENTALGIMNRDNPITEESLEVIALNKKKKIKNITQIIDYDNEQEKYSQTASWNKMGYNRGFVDLIDEFLIRVKNGQNKAKEVNFDLLTHQIAEKIITK</sequence>
<dbReference type="PATRIC" id="fig|572479.3.peg.1815"/>
<feature type="domain" description="Gfo/Idh/MocA-like oxidoreductase N-terminal" evidence="1">
    <location>
        <begin position="1"/>
        <end position="119"/>
    </location>
</feature>
<proteinExistence type="predicted"/>
<evidence type="ECO:0000313" key="3">
    <source>
        <dbReference type="EMBL" id="ADO77908.1"/>
    </source>
</evidence>
<name>E3DQJ7_HALPG</name>
<evidence type="ECO:0000259" key="2">
    <source>
        <dbReference type="Pfam" id="PF21378"/>
    </source>
</evidence>
<reference evidence="3 4" key="2">
    <citation type="journal article" date="2011" name="Stand. Genomic Sci.">
        <title>Complete genome sequence of the extremely halophilic Halanaerobium praevalens type strain (GSL).</title>
        <authorList>
            <person name="Ivanova N."/>
            <person name="Sikorski J."/>
            <person name="Chertkov O."/>
            <person name="Nolan M."/>
            <person name="Lucas S."/>
            <person name="Hammon N."/>
            <person name="Deshpande S."/>
            <person name="Cheng J.F."/>
            <person name="Tapia R."/>
            <person name="Han C."/>
            <person name="Goodwin L."/>
            <person name="Pitluck S."/>
            <person name="Huntemann M."/>
            <person name="Liolios K."/>
            <person name="Pagani I."/>
            <person name="Mavromatis K."/>
            <person name="Ovchinikova G."/>
            <person name="Pati A."/>
            <person name="Chen A."/>
            <person name="Palaniappan K."/>
            <person name="Land M."/>
            <person name="Hauser L."/>
            <person name="Brambilla E.M."/>
            <person name="Kannan K.P."/>
            <person name="Rohde M."/>
            <person name="Tindall B.J."/>
            <person name="Goker M."/>
            <person name="Detter J.C."/>
            <person name="Woyke T."/>
            <person name="Bristow J."/>
            <person name="Eisen J.A."/>
            <person name="Markowitz V."/>
            <person name="Hugenholtz P."/>
            <person name="Kyrpides N.C."/>
            <person name="Klenk H.P."/>
            <person name="Lapidus A."/>
        </authorList>
    </citation>
    <scope>NUCLEOTIDE SEQUENCE [LARGE SCALE GENOMIC DNA]</scope>
    <source>
        <strain evidence="4">ATCC 33744 / DSM 2228 / GSL</strain>
    </source>
</reference>
<dbReference type="RefSeq" id="WP_014553925.1">
    <property type="nucleotide sequence ID" value="NC_017455.1"/>
</dbReference>
<evidence type="ECO:0000259" key="1">
    <source>
        <dbReference type="Pfam" id="PF01408"/>
    </source>
</evidence>
<dbReference type="STRING" id="572479.Hprae_1783"/>
<dbReference type="GO" id="GO:0000166">
    <property type="term" value="F:nucleotide binding"/>
    <property type="evidence" value="ECO:0007669"/>
    <property type="project" value="InterPro"/>
</dbReference>
<dbReference type="OrthoDB" id="9815825at2"/>
<evidence type="ECO:0000313" key="4">
    <source>
        <dbReference type="Proteomes" id="UP000006866"/>
    </source>
</evidence>
<dbReference type="PANTHER" id="PTHR43708">
    <property type="entry name" value="CONSERVED EXPRESSED OXIDOREDUCTASE (EUROFUNG)"/>
    <property type="match status" value="1"/>
</dbReference>
<dbReference type="eggNOG" id="COG0673">
    <property type="taxonomic scope" value="Bacteria"/>
</dbReference>
<accession>E3DQJ7</accession>
<dbReference type="InterPro" id="IPR036291">
    <property type="entry name" value="NAD(P)-bd_dom_sf"/>
</dbReference>
<dbReference type="HOGENOM" id="CLU_023194_23_0_9"/>
<feature type="domain" description="YceM-like C-terminal" evidence="2">
    <location>
        <begin position="133"/>
        <end position="237"/>
    </location>
</feature>
<dbReference type="Gene3D" id="3.30.360.10">
    <property type="entry name" value="Dihydrodipicolinate Reductase, domain 2"/>
    <property type="match status" value="1"/>
</dbReference>
<dbReference type="PANTHER" id="PTHR43708:SF4">
    <property type="entry name" value="OXIDOREDUCTASE YCEM-RELATED"/>
    <property type="match status" value="1"/>
</dbReference>
<reference evidence="4" key="1">
    <citation type="submission" date="2010-10" db="EMBL/GenBank/DDBJ databases">
        <title>The complete genome of Halanaerobium praevalens DSM 2228.</title>
        <authorList>
            <consortium name="US DOE Joint Genome Institute (JGI-PGF)"/>
            <person name="Lucas S."/>
            <person name="Copeland A."/>
            <person name="Lapidus A."/>
            <person name="Glavina del Rio T."/>
            <person name="Dalin E."/>
            <person name="Tice H."/>
            <person name="Bruce D."/>
            <person name="Goodwin L."/>
            <person name="Pitluck S."/>
            <person name="Kyrpides N."/>
            <person name="Mavromatis K."/>
            <person name="Ivanova N."/>
            <person name="Ovchinnikova G."/>
            <person name="Chertkov O."/>
            <person name="Detter J.C."/>
            <person name="Han C."/>
            <person name="Larimer F."/>
            <person name="Land M."/>
            <person name="Hauser L."/>
            <person name="Markowitz V."/>
            <person name="Cheng J.-F."/>
            <person name="Hugenholtz P."/>
            <person name="Woyke T."/>
            <person name="Wu D."/>
            <person name="Tindall B."/>
            <person name="Pomrenke H.G."/>
            <person name="Brambilla E."/>
            <person name="Klenk H.-P."/>
            <person name="Eisen J.A."/>
        </authorList>
    </citation>
    <scope>NUCLEOTIDE SEQUENCE [LARGE SCALE GENOMIC DNA]</scope>
    <source>
        <strain evidence="4">ATCC 33744 / DSM 2228 / GSL</strain>
    </source>
</reference>
<gene>
    <name evidence="3" type="ordered locus">Hprae_1783</name>
</gene>
<dbReference type="Pfam" id="PF01408">
    <property type="entry name" value="GFO_IDH_MocA"/>
    <property type="match status" value="1"/>
</dbReference>
<dbReference type="InterPro" id="IPR048477">
    <property type="entry name" value="YceM-like_C"/>
</dbReference>
<dbReference type="InterPro" id="IPR051317">
    <property type="entry name" value="Gfo/Idh/MocA_oxidoreduct"/>
</dbReference>
<dbReference type="KEGG" id="hpk:Hprae_1783"/>
<dbReference type="InterPro" id="IPR000683">
    <property type="entry name" value="Gfo/Idh/MocA-like_OxRdtase_N"/>
</dbReference>
<dbReference type="SUPFAM" id="SSF55347">
    <property type="entry name" value="Glyceraldehyde-3-phosphate dehydrogenase-like, C-terminal domain"/>
    <property type="match status" value="1"/>
</dbReference>
<dbReference type="Proteomes" id="UP000006866">
    <property type="component" value="Chromosome"/>
</dbReference>
<dbReference type="SUPFAM" id="SSF51735">
    <property type="entry name" value="NAD(P)-binding Rossmann-fold domains"/>
    <property type="match status" value="1"/>
</dbReference>
<dbReference type="AlphaFoldDB" id="E3DQJ7"/>
<keyword evidence="4" id="KW-1185">Reference proteome</keyword>
<dbReference type="Gene3D" id="3.40.50.720">
    <property type="entry name" value="NAD(P)-binding Rossmann-like Domain"/>
    <property type="match status" value="1"/>
</dbReference>